<dbReference type="SUPFAM" id="SSF50952">
    <property type="entry name" value="Soluble quinoprotein glucose dehydrogenase"/>
    <property type="match status" value="1"/>
</dbReference>
<dbReference type="Gene3D" id="1.10.760.10">
    <property type="entry name" value="Cytochrome c-like domain"/>
    <property type="match status" value="1"/>
</dbReference>
<dbReference type="Proteomes" id="UP000319576">
    <property type="component" value="Chromosome"/>
</dbReference>
<evidence type="ECO:0000259" key="6">
    <source>
        <dbReference type="PROSITE" id="PS51007"/>
    </source>
</evidence>
<dbReference type="GO" id="GO:0020037">
    <property type="term" value="F:heme binding"/>
    <property type="evidence" value="ECO:0007669"/>
    <property type="project" value="InterPro"/>
</dbReference>
<dbReference type="EMBL" id="CP036273">
    <property type="protein sequence ID" value="QDU21122.1"/>
    <property type="molecule type" value="Genomic_DNA"/>
</dbReference>
<dbReference type="SUPFAM" id="SSF46626">
    <property type="entry name" value="Cytochrome c"/>
    <property type="match status" value="1"/>
</dbReference>
<dbReference type="InterPro" id="IPR013427">
    <property type="entry name" value="Haem-bd_dom_put"/>
</dbReference>
<dbReference type="GO" id="GO:0046872">
    <property type="term" value="F:metal ion binding"/>
    <property type="evidence" value="ECO:0007669"/>
    <property type="project" value="UniProtKB-KW"/>
</dbReference>
<dbReference type="NCBIfam" id="TIGR02603">
    <property type="entry name" value="CxxCH_TIGR02603"/>
    <property type="match status" value="1"/>
</dbReference>
<dbReference type="Pfam" id="PF23500">
    <property type="entry name" value="DUF7133"/>
    <property type="match status" value="1"/>
</dbReference>
<dbReference type="InterPro" id="IPR011989">
    <property type="entry name" value="ARM-like"/>
</dbReference>
<dbReference type="PANTHER" id="PTHR33546">
    <property type="entry name" value="LARGE, MULTIFUNCTIONAL SECRETED PROTEIN-RELATED"/>
    <property type="match status" value="1"/>
</dbReference>
<dbReference type="InterPro" id="IPR011042">
    <property type="entry name" value="6-blade_b-propeller_TolB-like"/>
</dbReference>
<dbReference type="Gene3D" id="2.120.10.30">
    <property type="entry name" value="TolB, C-terminal domain"/>
    <property type="match status" value="1"/>
</dbReference>
<dbReference type="AlphaFoldDB" id="A0A517XUE9"/>
<dbReference type="InterPro" id="IPR011041">
    <property type="entry name" value="Quinoprot_gluc/sorb_DH_b-prop"/>
</dbReference>
<dbReference type="InterPro" id="IPR013428">
    <property type="entry name" value="Membrane-bound_put_N"/>
</dbReference>
<proteinExistence type="predicted"/>
<evidence type="ECO:0000256" key="2">
    <source>
        <dbReference type="ARBA" id="ARBA00022723"/>
    </source>
</evidence>
<evidence type="ECO:0000313" key="8">
    <source>
        <dbReference type="Proteomes" id="UP000319576"/>
    </source>
</evidence>
<evidence type="ECO:0000256" key="3">
    <source>
        <dbReference type="ARBA" id="ARBA00023004"/>
    </source>
</evidence>
<sequence length="981" mass="104828" precursor="true">MTRALPLLLACTLAVSAQPPALKNGDPRTPAEERATFELAAGFDIDLVAAEPDVVDPVAMCFDEKGRIVVCEMRGYPNGGVGTGNETRGRIRVLEDRDGDGRFETATTFAEGLRFPMGVTPWDGGIVAAVAPDLLYLKDTDGDGKADVKRVLYTGFNLANIQQMVNGLQWGLDNWVYGVCGSDGGVVKSAEKADAPEVNLRNRGFRFRPWQPGSLEPTSGGGQYGLTADEYGHWFTATNSQHLRQIVLPDQYLRRNPYLAVTAVTIDIPEHGAAAKVFRASSFEAWRVERTTRRAGSPDAKRFPTTELVPGGYITSACSPLIYTADLFPAPYRGNNFVCDPANNLIHRETLHGKGAVFTARRADENTEFLRSTDNWFRPVHLTLGPDGAVYVLDFYREVIETPLSLPDDIKARMNLESRGRGRIWRVAPAGNKAAKLKDVSGLTSERLVDELFSTNPTRRITAQRLLVERQPADAAVALRERVPASFEKAGYVNLLWTLHGLGKLRAGDVLPALGNPRPAVRVQALRLSEGFYAAVSDVRFLAGKQASDPDPQVRFQAALSAGEQPPADAAAILAGVLRDNPGDPWIQTAALSSAANCAEPLVGHLWEANDAGPSLSRVAGMVGAKGDAAAIVRLLGRVADGRKAAADAAVLDGLGQGMRNSPRPLATWWATPPAGAEPVMARLRDRFRTAGQLAQDEAAAAPDRASAAVLLAYGPFELAEHALPPVLAPTAPGDLQLAAVRTLAAHTNAKVPDLLLAPWAGYSPAARREVVEALLARPDRTLKLLDAIGKNQVSANELDPARVKALKAHPAAAVRAKAEAVLKATVNADRAKVVAGYAAALDLKGDAGKGRGVFKTHCAACHRLDGVGADVGANLLAALPNKSGDDLLAAVFDPNREVDPRFVNYQAVTADGRTLGGVIAAETPTSVTLRRADGAEDTVLRANLESLRSTRLSLMPEGLERVLTRQDVADLFAYLRVAGK</sequence>
<dbReference type="OrthoDB" id="230287at2"/>
<feature type="domain" description="Cytochrome c" evidence="6">
    <location>
        <begin position="846"/>
        <end position="980"/>
    </location>
</feature>
<keyword evidence="2 4" id="KW-0479">Metal-binding</keyword>
<dbReference type="InterPro" id="IPR055557">
    <property type="entry name" value="DUF7133"/>
</dbReference>
<dbReference type="GO" id="GO:0009055">
    <property type="term" value="F:electron transfer activity"/>
    <property type="evidence" value="ECO:0007669"/>
    <property type="project" value="InterPro"/>
</dbReference>
<evidence type="ECO:0000256" key="5">
    <source>
        <dbReference type="SAM" id="SignalP"/>
    </source>
</evidence>
<dbReference type="Gene3D" id="1.25.10.10">
    <property type="entry name" value="Leucine-rich Repeat Variant"/>
    <property type="match status" value="1"/>
</dbReference>
<evidence type="ECO:0000256" key="1">
    <source>
        <dbReference type="ARBA" id="ARBA00022617"/>
    </source>
</evidence>
<organism evidence="7 8">
    <name type="scientific">Urbifossiella limnaea</name>
    <dbReference type="NCBI Taxonomy" id="2528023"/>
    <lineage>
        <taxon>Bacteria</taxon>
        <taxon>Pseudomonadati</taxon>
        <taxon>Planctomycetota</taxon>
        <taxon>Planctomycetia</taxon>
        <taxon>Gemmatales</taxon>
        <taxon>Gemmataceae</taxon>
        <taxon>Urbifossiella</taxon>
    </lineage>
</organism>
<dbReference type="RefSeq" id="WP_145239832.1">
    <property type="nucleotide sequence ID" value="NZ_CP036273.1"/>
</dbReference>
<keyword evidence="3 4" id="KW-0408">Iron</keyword>
<feature type="chain" id="PRO_5022185061" evidence="5">
    <location>
        <begin position="18"/>
        <end position="981"/>
    </location>
</feature>
<name>A0A517XUE9_9BACT</name>
<dbReference type="KEGG" id="uli:ETAA1_30870"/>
<keyword evidence="5" id="KW-0732">Signal</keyword>
<dbReference type="Pfam" id="PF00034">
    <property type="entry name" value="Cytochrom_C"/>
    <property type="match status" value="1"/>
</dbReference>
<dbReference type="PROSITE" id="PS51007">
    <property type="entry name" value="CYTC"/>
    <property type="match status" value="1"/>
</dbReference>
<keyword evidence="8" id="KW-1185">Reference proteome</keyword>
<evidence type="ECO:0000313" key="7">
    <source>
        <dbReference type="EMBL" id="QDU21122.1"/>
    </source>
</evidence>
<keyword evidence="1 4" id="KW-0349">Heme</keyword>
<dbReference type="NCBIfam" id="TIGR02604">
    <property type="entry name" value="Piru_Ver_Nterm"/>
    <property type="match status" value="1"/>
</dbReference>
<dbReference type="InterPro" id="IPR036909">
    <property type="entry name" value="Cyt_c-like_dom_sf"/>
</dbReference>
<accession>A0A517XUE9</accession>
<evidence type="ECO:0000256" key="4">
    <source>
        <dbReference type="PROSITE-ProRule" id="PRU00433"/>
    </source>
</evidence>
<gene>
    <name evidence="7" type="ORF">ETAA1_30870</name>
</gene>
<dbReference type="PANTHER" id="PTHR33546:SF1">
    <property type="entry name" value="LARGE, MULTIFUNCTIONAL SECRETED PROTEIN"/>
    <property type="match status" value="1"/>
</dbReference>
<protein>
    <submittedName>
        <fullName evidence="7">Cytochrome c</fullName>
    </submittedName>
</protein>
<dbReference type="InterPro" id="IPR009056">
    <property type="entry name" value="Cyt_c-like_dom"/>
</dbReference>
<feature type="signal peptide" evidence="5">
    <location>
        <begin position="1"/>
        <end position="17"/>
    </location>
</feature>
<reference evidence="7 8" key="1">
    <citation type="submission" date="2019-02" db="EMBL/GenBank/DDBJ databases">
        <title>Deep-cultivation of Planctomycetes and their phenomic and genomic characterization uncovers novel biology.</title>
        <authorList>
            <person name="Wiegand S."/>
            <person name="Jogler M."/>
            <person name="Boedeker C."/>
            <person name="Pinto D."/>
            <person name="Vollmers J."/>
            <person name="Rivas-Marin E."/>
            <person name="Kohn T."/>
            <person name="Peeters S.H."/>
            <person name="Heuer A."/>
            <person name="Rast P."/>
            <person name="Oberbeckmann S."/>
            <person name="Bunk B."/>
            <person name="Jeske O."/>
            <person name="Meyerdierks A."/>
            <person name="Storesund J.E."/>
            <person name="Kallscheuer N."/>
            <person name="Luecker S."/>
            <person name="Lage O.M."/>
            <person name="Pohl T."/>
            <person name="Merkel B.J."/>
            <person name="Hornburger P."/>
            <person name="Mueller R.-W."/>
            <person name="Bruemmer F."/>
            <person name="Labrenz M."/>
            <person name="Spormann A.M."/>
            <person name="Op den Camp H."/>
            <person name="Overmann J."/>
            <person name="Amann R."/>
            <person name="Jetten M.S.M."/>
            <person name="Mascher T."/>
            <person name="Medema M.H."/>
            <person name="Devos D.P."/>
            <person name="Kaster A.-K."/>
            <person name="Ovreas L."/>
            <person name="Rohde M."/>
            <person name="Galperin M.Y."/>
            <person name="Jogler C."/>
        </authorList>
    </citation>
    <scope>NUCLEOTIDE SEQUENCE [LARGE SCALE GENOMIC DNA]</scope>
    <source>
        <strain evidence="7 8">ETA_A1</strain>
    </source>
</reference>